<dbReference type="InterPro" id="IPR004843">
    <property type="entry name" value="Calcineurin-like_PHP"/>
</dbReference>
<dbReference type="InterPro" id="IPR036907">
    <property type="entry name" value="5'-Nucleotdase_C_sf"/>
</dbReference>
<dbReference type="PANTHER" id="PTHR11575:SF42">
    <property type="entry name" value="SULFUR OXIDATION PROTEIN SOXB"/>
    <property type="match status" value="1"/>
</dbReference>
<dbReference type="PRINTS" id="PR01607">
    <property type="entry name" value="APYRASEFAMLY"/>
</dbReference>
<dbReference type="PANTHER" id="PTHR11575">
    <property type="entry name" value="5'-NUCLEOTIDASE-RELATED"/>
    <property type="match status" value="1"/>
</dbReference>
<dbReference type="AlphaFoldDB" id="A0A3B0YR62"/>
<organism evidence="4">
    <name type="scientific">hydrothermal vent metagenome</name>
    <dbReference type="NCBI Taxonomy" id="652676"/>
    <lineage>
        <taxon>unclassified sequences</taxon>
        <taxon>metagenomes</taxon>
        <taxon>ecological metagenomes</taxon>
    </lineage>
</organism>
<dbReference type="EMBL" id="UOFN01000080">
    <property type="protein sequence ID" value="VAW77722.1"/>
    <property type="molecule type" value="Genomic_DNA"/>
</dbReference>
<dbReference type="Gene3D" id="3.90.780.10">
    <property type="entry name" value="5'-Nucleotidase, C-terminal domain"/>
    <property type="match status" value="1"/>
</dbReference>
<dbReference type="SUPFAM" id="SSF56300">
    <property type="entry name" value="Metallo-dependent phosphatases"/>
    <property type="match status" value="1"/>
</dbReference>
<feature type="domain" description="5'-Nucleotidase C-terminal" evidence="3">
    <location>
        <begin position="357"/>
        <end position="510"/>
    </location>
</feature>
<gene>
    <name evidence="4" type="ORF">MNBD_GAMMA15-1482</name>
</gene>
<accession>A0A3B0YR62</accession>
<dbReference type="GO" id="GO:0009166">
    <property type="term" value="P:nucleotide catabolic process"/>
    <property type="evidence" value="ECO:0007669"/>
    <property type="project" value="InterPro"/>
</dbReference>
<sequence length="552" mass="60213">MVNNKRKSFRILSRILYVCMTFTLGLTGSASAGSADNSETQYIRLLWTNDTHGFFVPVWHAEFEELDSYEGTAATEGKIGGYANIKTLADELRKPYSNSLFLDSGDTFDGSPVAQKTSGLDVIPVLNAMGFDAMTPGNRDFAFGKAKFLEATAQITAPYLSMNLRDADTGELVFDPYLIKDLPGGMKVALVGVTHPFSTGGFVHGKQLAAPSSYEAFDVADEFSRLVSRIRAHHHPDLVIALSHLGYLQDLKFASLQHGADVILGAHTHHNIFEEHLVKDKTRKKDVIVVQAGSHGKYLGKLDLEVRVNKRRWRQSKIRVSDYELIRIVAKDIVPDAAVQALAEAAYAPFAAELDRVIGTTDVVIARRGDVQSTMANLLTDSWANTFGTDLSRHFGIRYGSSILPGPITVGDVWNMVSPNIGRNGMFVGTTNGAFVYGQVNGGLNRQYGSDPYNWPGGDVTRFNDNVNYTYKVNTPDDQHIVDLKVGDDFLVQEGVVNTANMTKTYTYAASAPAGPGTPRLEASTAVGEIISYIEALGAMSPGIDGRTQRLD</sequence>
<evidence type="ECO:0000259" key="2">
    <source>
        <dbReference type="Pfam" id="PF00149"/>
    </source>
</evidence>
<dbReference type="Pfam" id="PF00149">
    <property type="entry name" value="Metallophos"/>
    <property type="match status" value="1"/>
</dbReference>
<keyword evidence="4" id="KW-0378">Hydrolase</keyword>
<dbReference type="InterPro" id="IPR008334">
    <property type="entry name" value="5'-Nucleotdase_C"/>
</dbReference>
<proteinExistence type="predicted"/>
<dbReference type="EC" id="3.1.3.5" evidence="4"/>
<feature type="domain" description="Calcineurin-like phosphoesterase" evidence="2">
    <location>
        <begin position="44"/>
        <end position="270"/>
    </location>
</feature>
<evidence type="ECO:0000256" key="1">
    <source>
        <dbReference type="ARBA" id="ARBA00022729"/>
    </source>
</evidence>
<evidence type="ECO:0000259" key="3">
    <source>
        <dbReference type="Pfam" id="PF02872"/>
    </source>
</evidence>
<dbReference type="InterPro" id="IPR006179">
    <property type="entry name" value="5_nucleotidase/apyrase"/>
</dbReference>
<evidence type="ECO:0000313" key="4">
    <source>
        <dbReference type="EMBL" id="VAW77722.1"/>
    </source>
</evidence>
<dbReference type="GO" id="GO:0030288">
    <property type="term" value="C:outer membrane-bounded periplasmic space"/>
    <property type="evidence" value="ECO:0007669"/>
    <property type="project" value="TreeGrafter"/>
</dbReference>
<dbReference type="InterPro" id="IPR029052">
    <property type="entry name" value="Metallo-depent_PP-like"/>
</dbReference>
<name>A0A3B0YR62_9ZZZZ</name>
<dbReference type="SUPFAM" id="SSF55816">
    <property type="entry name" value="5'-nucleotidase (syn. UDP-sugar hydrolase), C-terminal domain"/>
    <property type="match status" value="1"/>
</dbReference>
<keyword evidence="1" id="KW-0732">Signal</keyword>
<dbReference type="GO" id="GO:0008253">
    <property type="term" value="F:5'-nucleotidase activity"/>
    <property type="evidence" value="ECO:0007669"/>
    <property type="project" value="UniProtKB-EC"/>
</dbReference>
<protein>
    <submittedName>
        <fullName evidence="4">5'-nucleotidase</fullName>
        <ecNumber evidence="4">3.1.3.5</ecNumber>
    </submittedName>
</protein>
<dbReference type="Gene3D" id="3.60.21.10">
    <property type="match status" value="1"/>
</dbReference>
<dbReference type="Pfam" id="PF02872">
    <property type="entry name" value="5_nucleotid_C"/>
    <property type="match status" value="1"/>
</dbReference>
<reference evidence="4" key="1">
    <citation type="submission" date="2018-06" db="EMBL/GenBank/DDBJ databases">
        <authorList>
            <person name="Zhirakovskaya E."/>
        </authorList>
    </citation>
    <scope>NUCLEOTIDE SEQUENCE</scope>
</reference>